<organism evidence="1 2">
    <name type="scientific">Linum trigynum</name>
    <dbReference type="NCBI Taxonomy" id="586398"/>
    <lineage>
        <taxon>Eukaryota</taxon>
        <taxon>Viridiplantae</taxon>
        <taxon>Streptophyta</taxon>
        <taxon>Embryophyta</taxon>
        <taxon>Tracheophyta</taxon>
        <taxon>Spermatophyta</taxon>
        <taxon>Magnoliopsida</taxon>
        <taxon>eudicotyledons</taxon>
        <taxon>Gunneridae</taxon>
        <taxon>Pentapetalae</taxon>
        <taxon>rosids</taxon>
        <taxon>fabids</taxon>
        <taxon>Malpighiales</taxon>
        <taxon>Linaceae</taxon>
        <taxon>Linum</taxon>
    </lineage>
</organism>
<protein>
    <submittedName>
        <fullName evidence="1">Uncharacterized protein</fullName>
    </submittedName>
</protein>
<accession>A0AAV2FKG2</accession>
<evidence type="ECO:0000313" key="1">
    <source>
        <dbReference type="EMBL" id="CAL1398472.1"/>
    </source>
</evidence>
<reference evidence="1 2" key="1">
    <citation type="submission" date="2024-04" db="EMBL/GenBank/DDBJ databases">
        <authorList>
            <person name="Fracassetti M."/>
        </authorList>
    </citation>
    <scope>NUCLEOTIDE SEQUENCE [LARGE SCALE GENOMIC DNA]</scope>
</reference>
<dbReference type="Proteomes" id="UP001497516">
    <property type="component" value="Chromosome 6"/>
</dbReference>
<keyword evidence="2" id="KW-1185">Reference proteome</keyword>
<sequence>MHYLTGIGKSLDATLFAVMCWLLWKNRNKFVFEDTLAPFDKLHSEDKRHHKQITEAFAKAEHTLGVLGMAEKKMISWKLPPEGWACINTDGLVILALQSCTAGSVIRDD</sequence>
<name>A0AAV2FKG2_9ROSI</name>
<dbReference type="EMBL" id="OZ034819">
    <property type="protein sequence ID" value="CAL1398472.1"/>
    <property type="molecule type" value="Genomic_DNA"/>
</dbReference>
<dbReference type="AlphaFoldDB" id="A0AAV2FKG2"/>
<evidence type="ECO:0000313" key="2">
    <source>
        <dbReference type="Proteomes" id="UP001497516"/>
    </source>
</evidence>
<proteinExistence type="predicted"/>
<gene>
    <name evidence="1" type="ORF">LTRI10_LOCUS38703</name>
</gene>